<keyword evidence="8" id="KW-1133">Transmembrane helix</keyword>
<dbReference type="EC" id="2.7.13.3" evidence="2"/>
<organism evidence="10 11">
    <name type="scientific">Microscilla marina ATCC 23134</name>
    <dbReference type="NCBI Taxonomy" id="313606"/>
    <lineage>
        <taxon>Bacteria</taxon>
        <taxon>Pseudomonadati</taxon>
        <taxon>Bacteroidota</taxon>
        <taxon>Cytophagia</taxon>
        <taxon>Cytophagales</taxon>
        <taxon>Microscillaceae</taxon>
        <taxon>Microscilla</taxon>
    </lineage>
</organism>
<evidence type="ECO:0000256" key="3">
    <source>
        <dbReference type="ARBA" id="ARBA00022553"/>
    </source>
</evidence>
<dbReference type="SMART" id="SM00028">
    <property type="entry name" value="TPR"/>
    <property type="match status" value="6"/>
</dbReference>
<dbReference type="eggNOG" id="COG2203">
    <property type="taxonomic scope" value="Bacteria"/>
</dbReference>
<dbReference type="Proteomes" id="UP000004095">
    <property type="component" value="Unassembled WGS sequence"/>
</dbReference>
<evidence type="ECO:0000259" key="9">
    <source>
        <dbReference type="PROSITE" id="PS50109"/>
    </source>
</evidence>
<feature type="transmembrane region" description="Helical" evidence="8">
    <location>
        <begin position="390"/>
        <end position="412"/>
    </location>
</feature>
<dbReference type="InterPro" id="IPR036890">
    <property type="entry name" value="HATPase_C_sf"/>
</dbReference>
<dbReference type="InterPro" id="IPR003018">
    <property type="entry name" value="GAF"/>
</dbReference>
<dbReference type="SMART" id="SM00065">
    <property type="entry name" value="GAF"/>
    <property type="match status" value="1"/>
</dbReference>
<dbReference type="InterPro" id="IPR036097">
    <property type="entry name" value="HisK_dim/P_sf"/>
</dbReference>
<dbReference type="PROSITE" id="PS50109">
    <property type="entry name" value="HIS_KIN"/>
    <property type="match status" value="1"/>
</dbReference>
<keyword evidence="8" id="KW-0472">Membrane</keyword>
<dbReference type="Gene3D" id="1.10.287.130">
    <property type="match status" value="1"/>
</dbReference>
<reference evidence="10 11" key="1">
    <citation type="submission" date="2007-01" db="EMBL/GenBank/DDBJ databases">
        <authorList>
            <person name="Haygood M."/>
            <person name="Podell S."/>
            <person name="Anderson C."/>
            <person name="Hopkinson B."/>
            <person name="Roe K."/>
            <person name="Barbeau K."/>
            <person name="Gaasterland T."/>
            <person name="Ferriera S."/>
            <person name="Johnson J."/>
            <person name="Kravitz S."/>
            <person name="Beeson K."/>
            <person name="Sutton G."/>
            <person name="Rogers Y.-H."/>
            <person name="Friedman R."/>
            <person name="Frazier M."/>
            <person name="Venter J.C."/>
        </authorList>
    </citation>
    <scope>NUCLEOTIDE SEQUENCE [LARGE SCALE GENOMIC DNA]</scope>
    <source>
        <strain evidence="10 11">ATCC 23134</strain>
    </source>
</reference>
<dbReference type="SUPFAM" id="SSF48452">
    <property type="entry name" value="TPR-like"/>
    <property type="match status" value="2"/>
</dbReference>
<comment type="caution">
    <text evidence="10">The sequence shown here is derived from an EMBL/GenBank/DDBJ whole genome shotgun (WGS) entry which is preliminary data.</text>
</comment>
<dbReference type="GO" id="GO:0000155">
    <property type="term" value="F:phosphorelay sensor kinase activity"/>
    <property type="evidence" value="ECO:0007669"/>
    <property type="project" value="InterPro"/>
</dbReference>
<feature type="repeat" description="TPR" evidence="6">
    <location>
        <begin position="71"/>
        <end position="104"/>
    </location>
</feature>
<dbReference type="Gene3D" id="1.25.40.10">
    <property type="entry name" value="Tetratricopeptide repeat domain"/>
    <property type="match status" value="2"/>
</dbReference>
<feature type="domain" description="Histidine kinase" evidence="9">
    <location>
        <begin position="667"/>
        <end position="876"/>
    </location>
</feature>
<dbReference type="SMART" id="SM00388">
    <property type="entry name" value="HisKA"/>
    <property type="match status" value="1"/>
</dbReference>
<feature type="repeat" description="TPR" evidence="6">
    <location>
        <begin position="231"/>
        <end position="264"/>
    </location>
</feature>
<gene>
    <name evidence="10" type="ORF">M23134_00329</name>
</gene>
<feature type="repeat" description="TPR" evidence="6">
    <location>
        <begin position="151"/>
        <end position="184"/>
    </location>
</feature>
<evidence type="ECO:0000256" key="1">
    <source>
        <dbReference type="ARBA" id="ARBA00000085"/>
    </source>
</evidence>
<comment type="catalytic activity">
    <reaction evidence="1">
        <text>ATP + protein L-histidine = ADP + protein N-phospho-L-histidine.</text>
        <dbReference type="EC" id="2.7.13.3"/>
    </reaction>
</comment>
<keyword evidence="8" id="KW-0812">Transmembrane</keyword>
<dbReference type="Pfam" id="PF13424">
    <property type="entry name" value="TPR_12"/>
    <property type="match status" value="3"/>
</dbReference>
<accession>A1ZP96</accession>
<proteinExistence type="predicted"/>
<dbReference type="PROSITE" id="PS50293">
    <property type="entry name" value="TPR_REGION"/>
    <property type="match status" value="1"/>
</dbReference>
<dbReference type="Pfam" id="PF02518">
    <property type="entry name" value="HATPase_c"/>
    <property type="match status" value="1"/>
</dbReference>
<keyword evidence="5" id="KW-0418">Kinase</keyword>
<dbReference type="EMBL" id="AAWS01000020">
    <property type="protein sequence ID" value="EAY27888.1"/>
    <property type="molecule type" value="Genomic_DNA"/>
</dbReference>
<evidence type="ECO:0000256" key="2">
    <source>
        <dbReference type="ARBA" id="ARBA00012438"/>
    </source>
</evidence>
<feature type="repeat" description="TPR" evidence="6">
    <location>
        <begin position="191"/>
        <end position="224"/>
    </location>
</feature>
<dbReference type="InterPro" id="IPR029016">
    <property type="entry name" value="GAF-like_dom_sf"/>
</dbReference>
<evidence type="ECO:0000256" key="4">
    <source>
        <dbReference type="ARBA" id="ARBA00022679"/>
    </source>
</evidence>
<dbReference type="InterPro" id="IPR019734">
    <property type="entry name" value="TPR_rpt"/>
</dbReference>
<dbReference type="PROSITE" id="PS50005">
    <property type="entry name" value="TPR"/>
    <property type="match status" value="5"/>
</dbReference>
<evidence type="ECO:0000313" key="10">
    <source>
        <dbReference type="EMBL" id="EAY27888.1"/>
    </source>
</evidence>
<sequence>MLRASYAYTQDKAAIDSLQQLLTLPVTAKKTVDIYNKIAEQYKSSDSTYTAIYANKAIYIAKKISYPIGIADAYYNIGWATFMTDSYTKAIELFDQVIKVSQSAHYLKGTANAYSGLGLCYKFKGDFHKALEFFFKALKIDEQLNNQRGLAIRYNNIGLVLKSQSTYNEALVYYRKVLNIAKTIGSKRLTALGYSNIGDIYYRQTHYKQAIVFLQKALNITTNTRNKILMAFDLQKMGEVYLAQKNQAQALYYFNQALHIRQQLGAQARRGETLISLGKTHHLLGNQAMALQCLQEGINIAQKAENPPILQEGVKALADVYYHLGNYKAAFQQQVLFKQLSDSLKDEQVLKDFTFEKARLKFQHEKDSLQLAQEKQQLTLKVKIKTQQSMLNLVGLVAVLVVSIFLLILFLAKQKSNQKLTKSNENTLQANEEILSINESLRATLEVVEKQRDEIKKQQKELSNQHLQLEKAYQSIKILNVAGQEITSILDLPKVLDTVYAHVRQFMEVTNFGIGLYTDHPQTLEYRLVVKGGSTAHAYPIDMSNTNQFAVWCIQHQRPILMNDISSDAFHYIQDFDPEAYLATTSLTHLPQSAIYMPLLIKGKVVGVIVVHGDQKQAYSPHHFNLLRNLSTYVAIAVENANIHEQMDEKNRALEELGKFKQQMANMIAHDLKNPLNNIIGLSEGFAKESIQYNIHQSGLQMLHLIINMLDTQKLEEAELQPKKESEKASALVADARQQVEWLAHTKNLKIIEKTSHLNLLADKELITRVLVNLLSNAIKYSTSNSDILVQAERIDEQFAKVCITDTGLGIPAGDVGKVFDRFYQVQSTPQGQQWYSTGIGLTFCKLAVEAHGGTIGVNSSMNLGSTFWFTIPLGPPGKSSNIVVAPPTVDEHLKKRKQSMGVLLNQEDQQYLKPWLQVLTQYEVYQLSKVKAVLKGMVFQKNSSLYNWKLELEKALYNSNEQKYKDLISKYI</sequence>
<dbReference type="eggNOG" id="COG2205">
    <property type="taxonomic scope" value="Bacteria"/>
</dbReference>
<keyword evidence="3" id="KW-0597">Phosphoprotein</keyword>
<evidence type="ECO:0000256" key="8">
    <source>
        <dbReference type="SAM" id="Phobius"/>
    </source>
</evidence>
<dbReference type="AlphaFoldDB" id="A1ZP96"/>
<dbReference type="InterPro" id="IPR003661">
    <property type="entry name" value="HisK_dim/P_dom"/>
</dbReference>
<keyword evidence="6" id="KW-0802">TPR repeat</keyword>
<protein>
    <recommendedName>
        <fullName evidence="2">histidine kinase</fullName>
        <ecNumber evidence="2">2.7.13.3</ecNumber>
    </recommendedName>
</protein>
<dbReference type="PRINTS" id="PR00344">
    <property type="entry name" value="BCTRLSENSOR"/>
</dbReference>
<keyword evidence="4" id="KW-0808">Transferase</keyword>
<dbReference type="SUPFAM" id="SSF55874">
    <property type="entry name" value="ATPase domain of HSP90 chaperone/DNA topoisomerase II/histidine kinase"/>
    <property type="match status" value="1"/>
</dbReference>
<dbReference type="Gene3D" id="3.30.565.10">
    <property type="entry name" value="Histidine kinase-like ATPase, C-terminal domain"/>
    <property type="match status" value="1"/>
</dbReference>
<dbReference type="Pfam" id="PF00512">
    <property type="entry name" value="HisKA"/>
    <property type="match status" value="1"/>
</dbReference>
<evidence type="ECO:0000256" key="5">
    <source>
        <dbReference type="ARBA" id="ARBA00022777"/>
    </source>
</evidence>
<dbReference type="PANTHER" id="PTHR43547:SF2">
    <property type="entry name" value="HYBRID SIGNAL TRANSDUCTION HISTIDINE KINASE C"/>
    <property type="match status" value="1"/>
</dbReference>
<name>A1ZP96_MICM2</name>
<dbReference type="eggNOG" id="COG0457">
    <property type="taxonomic scope" value="Bacteria"/>
</dbReference>
<dbReference type="PANTHER" id="PTHR43547">
    <property type="entry name" value="TWO-COMPONENT HISTIDINE KINASE"/>
    <property type="match status" value="1"/>
</dbReference>
<keyword evidence="11" id="KW-1185">Reference proteome</keyword>
<evidence type="ECO:0000256" key="7">
    <source>
        <dbReference type="SAM" id="Coils"/>
    </source>
</evidence>
<feature type="coiled-coil region" evidence="7">
    <location>
        <begin position="438"/>
        <end position="472"/>
    </location>
</feature>
<dbReference type="InterPro" id="IPR003594">
    <property type="entry name" value="HATPase_dom"/>
</dbReference>
<dbReference type="InterPro" id="IPR011990">
    <property type="entry name" value="TPR-like_helical_dom_sf"/>
</dbReference>
<dbReference type="SUPFAM" id="SSF55781">
    <property type="entry name" value="GAF domain-like"/>
    <property type="match status" value="1"/>
</dbReference>
<dbReference type="FunFam" id="3.30.565.10:FF:000006">
    <property type="entry name" value="Sensor histidine kinase WalK"/>
    <property type="match status" value="1"/>
</dbReference>
<dbReference type="CDD" id="cd00082">
    <property type="entry name" value="HisKA"/>
    <property type="match status" value="1"/>
</dbReference>
<dbReference type="Pfam" id="PF13185">
    <property type="entry name" value="GAF_2"/>
    <property type="match status" value="1"/>
</dbReference>
<keyword evidence="7" id="KW-0175">Coiled coil</keyword>
<evidence type="ECO:0000256" key="6">
    <source>
        <dbReference type="PROSITE-ProRule" id="PRU00339"/>
    </source>
</evidence>
<evidence type="ECO:0000313" key="11">
    <source>
        <dbReference type="Proteomes" id="UP000004095"/>
    </source>
</evidence>
<dbReference type="InterPro" id="IPR004358">
    <property type="entry name" value="Sig_transdc_His_kin-like_C"/>
</dbReference>
<dbReference type="SUPFAM" id="SSF47384">
    <property type="entry name" value="Homodimeric domain of signal transducing histidine kinase"/>
    <property type="match status" value="1"/>
</dbReference>
<dbReference type="InterPro" id="IPR005467">
    <property type="entry name" value="His_kinase_dom"/>
</dbReference>
<dbReference type="SMART" id="SM00387">
    <property type="entry name" value="HATPase_c"/>
    <property type="match status" value="1"/>
</dbReference>
<feature type="repeat" description="TPR" evidence="6">
    <location>
        <begin position="111"/>
        <end position="144"/>
    </location>
</feature>
<dbReference type="Gene3D" id="3.30.450.40">
    <property type="match status" value="1"/>
</dbReference>